<protein>
    <submittedName>
        <fullName evidence="2">Uncharacterized protein</fullName>
    </submittedName>
</protein>
<reference evidence="2" key="2">
    <citation type="submission" date="2009-09" db="EMBL/GenBank/DDBJ databases">
        <title>Complete sequence of chromosome of Candidatus Accumulibacter phosphatis clade IIA str. UW-1.</title>
        <authorList>
            <consortium name="US DOE Joint Genome Institute"/>
            <person name="Martin H.G."/>
            <person name="Ivanova N."/>
            <person name="Kunin V."/>
            <person name="Warnecke F."/>
            <person name="Barry K."/>
            <person name="He S."/>
            <person name="Salamov A."/>
            <person name="Szeto E."/>
            <person name="Dalin E."/>
            <person name="Pangilinan J.L."/>
            <person name="Lapidus A."/>
            <person name="Lowry S."/>
            <person name="Kyrpides N.C."/>
            <person name="McMahon K.D."/>
            <person name="Hugenholtz P."/>
        </authorList>
    </citation>
    <scope>NUCLEOTIDE SEQUENCE [LARGE SCALE GENOMIC DNA]</scope>
    <source>
        <strain evidence="2">UW-1</strain>
    </source>
</reference>
<accession>C7RIE5</accession>
<feature type="region of interest" description="Disordered" evidence="1">
    <location>
        <begin position="1"/>
        <end position="28"/>
    </location>
</feature>
<dbReference type="STRING" id="522306.CAP2UW1_3251"/>
<dbReference type="HOGENOM" id="CLU_2366396_0_0_4"/>
<reference evidence="2" key="1">
    <citation type="submission" date="2009-08" db="EMBL/GenBank/DDBJ databases">
        <authorList>
            <consortium name="US DOE Joint Genome Institute"/>
            <person name="Lucas S."/>
            <person name="Copeland A."/>
            <person name="Lapidus A."/>
            <person name="Glavina del Rio T."/>
            <person name="Dalin E."/>
            <person name="Tice H."/>
            <person name="Bruce D."/>
            <person name="Barry K."/>
            <person name="Pitluck S."/>
            <person name="Lowry S."/>
            <person name="Larimer F."/>
            <person name="Land M."/>
            <person name="Hauser L."/>
            <person name="Kyrpides N."/>
            <person name="Ivanova N."/>
            <person name="McMahon K.D."/>
            <person name="Hugenholtz P."/>
        </authorList>
    </citation>
    <scope>NUCLEOTIDE SEQUENCE</scope>
    <source>
        <strain evidence="2">UW-1</strain>
    </source>
</reference>
<name>C7RIE5_ACCRE</name>
<organism evidence="2">
    <name type="scientific">Accumulibacter regalis</name>
    <dbReference type="NCBI Taxonomy" id="522306"/>
    <lineage>
        <taxon>Bacteria</taxon>
        <taxon>Pseudomonadati</taxon>
        <taxon>Pseudomonadota</taxon>
        <taxon>Betaproteobacteria</taxon>
        <taxon>Candidatus Accumulibacter</taxon>
    </lineage>
</organism>
<proteinExistence type="predicted"/>
<sequence>MDQLNRAKGLSNRGYKQSNRYPRASDLEAPQMAASERFRAEGAAAGFCLPARHGLLRVGFHRSLLGIAGLTAAAWCYRFGLALVPTRIVFYKRAV</sequence>
<dbReference type="AlphaFoldDB" id="C7RIE5"/>
<dbReference type="EMBL" id="CP001715">
    <property type="protein sequence ID" value="ACV36519.1"/>
    <property type="molecule type" value="Genomic_DNA"/>
</dbReference>
<gene>
    <name evidence="2" type="ordered locus">CAP2UW1_3251</name>
</gene>
<dbReference type="KEGG" id="app:CAP2UW1_3251"/>
<evidence type="ECO:0000313" key="2">
    <source>
        <dbReference type="EMBL" id="ACV36519.1"/>
    </source>
</evidence>
<evidence type="ECO:0000256" key="1">
    <source>
        <dbReference type="SAM" id="MobiDB-lite"/>
    </source>
</evidence>